<evidence type="ECO:0000313" key="2">
    <source>
        <dbReference type="EMBL" id="KAG8228477.1"/>
    </source>
</evidence>
<organism evidence="2 3">
    <name type="scientific">Ladona fulva</name>
    <name type="common">Scarce chaser dragonfly</name>
    <name type="synonym">Libellula fulva</name>
    <dbReference type="NCBI Taxonomy" id="123851"/>
    <lineage>
        <taxon>Eukaryota</taxon>
        <taxon>Metazoa</taxon>
        <taxon>Ecdysozoa</taxon>
        <taxon>Arthropoda</taxon>
        <taxon>Hexapoda</taxon>
        <taxon>Insecta</taxon>
        <taxon>Pterygota</taxon>
        <taxon>Palaeoptera</taxon>
        <taxon>Odonata</taxon>
        <taxon>Epiprocta</taxon>
        <taxon>Anisoptera</taxon>
        <taxon>Libelluloidea</taxon>
        <taxon>Libellulidae</taxon>
        <taxon>Ladona</taxon>
    </lineage>
</organism>
<evidence type="ECO:0000259" key="1">
    <source>
        <dbReference type="Pfam" id="PF00248"/>
    </source>
</evidence>
<dbReference type="PROSITE" id="PS00798">
    <property type="entry name" value="ALDOKETO_REDUCTASE_1"/>
    <property type="match status" value="1"/>
</dbReference>
<dbReference type="InterPro" id="IPR036812">
    <property type="entry name" value="NAD(P)_OxRdtase_dom_sf"/>
</dbReference>
<evidence type="ECO:0000313" key="3">
    <source>
        <dbReference type="Proteomes" id="UP000792457"/>
    </source>
</evidence>
<gene>
    <name evidence="2" type="ORF">J437_LFUL009342</name>
</gene>
<dbReference type="InterPro" id="IPR023210">
    <property type="entry name" value="NADP_OxRdtase_dom"/>
</dbReference>
<dbReference type="Gene3D" id="3.20.20.100">
    <property type="entry name" value="NADP-dependent oxidoreductase domain"/>
    <property type="match status" value="1"/>
</dbReference>
<dbReference type="InterPro" id="IPR018170">
    <property type="entry name" value="Aldo/ket_reductase_CS"/>
</dbReference>
<dbReference type="Proteomes" id="UP000792457">
    <property type="component" value="Unassembled WGS sequence"/>
</dbReference>
<dbReference type="PANTHER" id="PTHR11732">
    <property type="entry name" value="ALDO/KETO REDUCTASE"/>
    <property type="match status" value="1"/>
</dbReference>
<dbReference type="PROSITE" id="PS00062">
    <property type="entry name" value="ALDOKETO_REDUCTASE_2"/>
    <property type="match status" value="1"/>
</dbReference>
<comment type="caution">
    <text evidence="2">The sequence shown here is derived from an EMBL/GenBank/DDBJ whole genome shotgun (WGS) entry which is preliminary data.</text>
</comment>
<dbReference type="SUPFAM" id="SSF51430">
    <property type="entry name" value="NAD(P)-linked oxidoreductase"/>
    <property type="match status" value="1"/>
</dbReference>
<sequence>MNYFPWKNIFLKMFIKQVVCRSTSMQIISLSTFISTTISASGRLPAVMRTESYFTCPTFKLGADYDSRKVMVSSVTSIPKTECASQNSCEIPHWSSRRCQKYSTLIDPGRRGANMESIEGRSVLLPSGHRMPLVGLGTWQAKDEEVEAAVSEALSAGYRHIDTAFNYGNEYAIGRVLKRWINGDASKRSELFITTKLPVYGNRPKDVEKYLTESLKRLQLDYLDLYLVHMPFTLMPDESGENFVTNPDGSPVLDPSTDHIQVWKALESQVDAGRVKSIGVSNFNAEQVSRLCAIARHPVSCNQVELHAFNQQQDLRKQCAKCCSSIVFTAYSPLGSPGAPQHFLNKYNYQ</sequence>
<feature type="domain" description="NADP-dependent oxidoreductase" evidence="1">
    <location>
        <begin position="134"/>
        <end position="337"/>
    </location>
</feature>
<reference evidence="2" key="2">
    <citation type="submission" date="2017-10" db="EMBL/GenBank/DDBJ databases">
        <title>Ladona fulva Genome sequencing and assembly.</title>
        <authorList>
            <person name="Murali S."/>
            <person name="Richards S."/>
            <person name="Bandaranaike D."/>
            <person name="Bellair M."/>
            <person name="Blankenburg K."/>
            <person name="Chao H."/>
            <person name="Dinh H."/>
            <person name="Doddapaneni H."/>
            <person name="Dugan-Rocha S."/>
            <person name="Elkadiri S."/>
            <person name="Gnanaolivu R."/>
            <person name="Hernandez B."/>
            <person name="Skinner E."/>
            <person name="Javaid M."/>
            <person name="Lee S."/>
            <person name="Li M."/>
            <person name="Ming W."/>
            <person name="Munidasa M."/>
            <person name="Muniz J."/>
            <person name="Nguyen L."/>
            <person name="Hughes D."/>
            <person name="Osuji N."/>
            <person name="Pu L.-L."/>
            <person name="Puazo M."/>
            <person name="Qu C."/>
            <person name="Quiroz J."/>
            <person name="Raj R."/>
            <person name="Weissenberger G."/>
            <person name="Xin Y."/>
            <person name="Zou X."/>
            <person name="Han Y."/>
            <person name="Worley K."/>
            <person name="Muzny D."/>
            <person name="Gibbs R."/>
        </authorList>
    </citation>
    <scope>NUCLEOTIDE SEQUENCE</scope>
    <source>
        <strain evidence="2">Sampled in the wild</strain>
    </source>
</reference>
<dbReference type="EMBL" id="KZ308374">
    <property type="protein sequence ID" value="KAG8228477.1"/>
    <property type="molecule type" value="Genomic_DNA"/>
</dbReference>
<dbReference type="InterPro" id="IPR020471">
    <property type="entry name" value="AKR"/>
</dbReference>
<dbReference type="GO" id="GO:0016491">
    <property type="term" value="F:oxidoreductase activity"/>
    <property type="evidence" value="ECO:0007669"/>
    <property type="project" value="InterPro"/>
</dbReference>
<reference evidence="2" key="1">
    <citation type="submission" date="2013-04" db="EMBL/GenBank/DDBJ databases">
        <authorList>
            <person name="Qu J."/>
            <person name="Murali S.C."/>
            <person name="Bandaranaike D."/>
            <person name="Bellair M."/>
            <person name="Blankenburg K."/>
            <person name="Chao H."/>
            <person name="Dinh H."/>
            <person name="Doddapaneni H."/>
            <person name="Downs B."/>
            <person name="Dugan-Rocha S."/>
            <person name="Elkadiri S."/>
            <person name="Gnanaolivu R.D."/>
            <person name="Hernandez B."/>
            <person name="Javaid M."/>
            <person name="Jayaseelan J.C."/>
            <person name="Lee S."/>
            <person name="Li M."/>
            <person name="Ming W."/>
            <person name="Munidasa M."/>
            <person name="Muniz J."/>
            <person name="Nguyen L."/>
            <person name="Ongeri F."/>
            <person name="Osuji N."/>
            <person name="Pu L.-L."/>
            <person name="Puazo M."/>
            <person name="Qu C."/>
            <person name="Quiroz J."/>
            <person name="Raj R."/>
            <person name="Weissenberger G."/>
            <person name="Xin Y."/>
            <person name="Zou X."/>
            <person name="Han Y."/>
            <person name="Richards S."/>
            <person name="Worley K."/>
            <person name="Muzny D."/>
            <person name="Gibbs R."/>
        </authorList>
    </citation>
    <scope>NUCLEOTIDE SEQUENCE</scope>
    <source>
        <strain evidence="2">Sampled in the wild</strain>
    </source>
</reference>
<proteinExistence type="predicted"/>
<name>A0A8K0K675_LADFU</name>
<dbReference type="PRINTS" id="PR00069">
    <property type="entry name" value="ALDKETRDTASE"/>
</dbReference>
<dbReference type="AlphaFoldDB" id="A0A8K0K675"/>
<keyword evidence="3" id="KW-1185">Reference proteome</keyword>
<dbReference type="OrthoDB" id="416253at2759"/>
<dbReference type="Pfam" id="PF00248">
    <property type="entry name" value="Aldo_ket_red"/>
    <property type="match status" value="1"/>
</dbReference>
<accession>A0A8K0K675</accession>
<protein>
    <recommendedName>
        <fullName evidence="1">NADP-dependent oxidoreductase domain-containing protein</fullName>
    </recommendedName>
</protein>